<dbReference type="InterPro" id="IPR019734">
    <property type="entry name" value="TPR_rpt"/>
</dbReference>
<dbReference type="FunCoup" id="D3B872">
    <property type="interactions" value="805"/>
</dbReference>
<dbReference type="GeneID" id="31360150"/>
<reference evidence="1 2" key="1">
    <citation type="journal article" date="2011" name="Genome Res.">
        <title>Phylogeny-wide analysis of social amoeba genomes highlights ancient origins for complex intercellular communication.</title>
        <authorList>
            <person name="Heidel A.J."/>
            <person name="Lawal H.M."/>
            <person name="Felder M."/>
            <person name="Schilde C."/>
            <person name="Helps N.R."/>
            <person name="Tunggal B."/>
            <person name="Rivero F."/>
            <person name="John U."/>
            <person name="Schleicher M."/>
            <person name="Eichinger L."/>
            <person name="Platzer M."/>
            <person name="Noegel A.A."/>
            <person name="Schaap P."/>
            <person name="Gloeckner G."/>
        </authorList>
    </citation>
    <scope>NUCLEOTIDE SEQUENCE [LARGE SCALE GENOMIC DNA]</scope>
    <source>
        <strain evidence="2">ATCC 26659 / Pp 5 / PN500</strain>
    </source>
</reference>
<proteinExistence type="predicted"/>
<accession>D3B872</accession>
<dbReference type="SUPFAM" id="SSF48452">
    <property type="entry name" value="TPR-like"/>
    <property type="match status" value="1"/>
</dbReference>
<comment type="caution">
    <text evidence="1">The sequence shown here is derived from an EMBL/GenBank/DDBJ whole genome shotgun (WGS) entry which is preliminary data.</text>
</comment>
<dbReference type="SMART" id="SM00028">
    <property type="entry name" value="TPR"/>
    <property type="match status" value="2"/>
</dbReference>
<dbReference type="EMBL" id="ADBJ01000020">
    <property type="protein sequence ID" value="EFA82240.1"/>
    <property type="molecule type" value="Genomic_DNA"/>
</dbReference>
<dbReference type="RefSeq" id="XP_020434357.1">
    <property type="nucleotide sequence ID" value="XM_020575562.1"/>
</dbReference>
<protein>
    <submittedName>
        <fullName evidence="1">Uncharacterized protein</fullName>
    </submittedName>
</protein>
<dbReference type="InParanoid" id="D3B872"/>
<dbReference type="AlphaFoldDB" id="D3B872"/>
<dbReference type="Gene3D" id="1.25.40.10">
    <property type="entry name" value="Tetratricopeptide repeat domain"/>
    <property type="match status" value="1"/>
</dbReference>
<keyword evidence="2" id="KW-1185">Reference proteome</keyword>
<dbReference type="OMA" id="QGAIDKW"/>
<evidence type="ECO:0000313" key="1">
    <source>
        <dbReference type="EMBL" id="EFA82240.1"/>
    </source>
</evidence>
<sequence length="816" mass="95096">MSNFIRLTNKYISNLRVNIISNNGINSHGVYKVNRYSCNNWSSSSKNNSYINKNIDNISFGIRSYSSFKNDGRKQNHSYNVDGSVKMENPLENKQIGENLNVNFVKPNDIKPFKPRLPPYETSATLDFLIIANQKEFSEEEIEKFSKLAKALSSIGFQHQSEEKWKEALESYNKALLYIRNLFGGGLDHQHHFSLREYAALILNMGEANSRLENMDEAVLRSKQAIDLLEIDWREQVRASPKDETLKTMWLKDEMLGIAYFNHAEYLAFHSRHEEAEPFIRNANRILSKLYPLDHPVNVDCGVLMVEILNETGRTMELDKMTDQYGNVLTDALGVTDQLKSVYEKLDEGMMDKIIETVEQKFPGFIEQHEGNQEEMEAAERALEAGEEYNYDLPETSMYREKDFGIEDVLFAAADTSRANRRTSMDDTEVEPDEPGISQTVSKLSELAEVEKQRFGEDEFDQLQDDDLDIDDEELDNENDDEIHEIERMSGFKLSMDDKERYLQKKYSREFDQATNLLPDDVPINRLINKFDRILTEGSNKVAEIENERIIDRDRRIKNRPADVMDQVLWENGEIVTPTDEQGEPISQASMHKMGKYLSEELAEHEMDEDEEVMEESLGKLMNMVRNMSGEEQKELDENFRNIAPLLGMMTSKKANSTKVSELFNRSLTDLERDQELYNEMIRERQEENDYDEDEYEEEIEDAEYEVKQDPEVFRELMSKAQQYRFNPEELAKNIDPQQYLTKKQTLEGDVMDDDKEFDEMGLNHLLRELENLNFEGEDLDLENDNDNLDLDSFIKQATKSNDFKNFMMNESKKNK</sequence>
<name>D3B872_HETP5</name>
<dbReference type="Proteomes" id="UP000001396">
    <property type="component" value="Unassembled WGS sequence"/>
</dbReference>
<dbReference type="InterPro" id="IPR011990">
    <property type="entry name" value="TPR-like_helical_dom_sf"/>
</dbReference>
<evidence type="ECO:0000313" key="2">
    <source>
        <dbReference type="Proteomes" id="UP000001396"/>
    </source>
</evidence>
<gene>
    <name evidence="1" type="ORF">PPL_04663</name>
</gene>
<organism evidence="1 2">
    <name type="scientific">Heterostelium pallidum (strain ATCC 26659 / Pp 5 / PN500)</name>
    <name type="common">Cellular slime mold</name>
    <name type="synonym">Polysphondylium pallidum</name>
    <dbReference type="NCBI Taxonomy" id="670386"/>
    <lineage>
        <taxon>Eukaryota</taxon>
        <taxon>Amoebozoa</taxon>
        <taxon>Evosea</taxon>
        <taxon>Eumycetozoa</taxon>
        <taxon>Dictyostelia</taxon>
        <taxon>Acytosteliales</taxon>
        <taxon>Acytosteliaceae</taxon>
        <taxon>Heterostelium</taxon>
    </lineage>
</organism>